<accession>A0A370DI75</accession>
<gene>
    <name evidence="1" type="ORF">DIZ80_03920</name>
</gene>
<sequence>MYMSHHQAVRQQGAYHQFNGVVFSDISFGFMPAFKNLKNQHIHLSQDRNGELSVMHLFDGLPECWIKERDDKGVALTLKEEVIAGFMRNAQFYTLSEIVNNIKDS</sequence>
<dbReference type="AlphaFoldDB" id="A0A370DI75"/>
<comment type="caution">
    <text evidence="1">The sequence shown here is derived from an EMBL/GenBank/DDBJ whole genome shotgun (WGS) entry which is preliminary data.</text>
</comment>
<protein>
    <submittedName>
        <fullName evidence="1">Uncharacterized protein</fullName>
    </submittedName>
</protein>
<dbReference type="Proteomes" id="UP000254266">
    <property type="component" value="Unassembled WGS sequence"/>
</dbReference>
<evidence type="ECO:0000313" key="1">
    <source>
        <dbReference type="EMBL" id="RDH84625.1"/>
    </source>
</evidence>
<keyword evidence="2" id="KW-1185">Reference proteome</keyword>
<organism evidence="1 2">
    <name type="scientific">endosymbiont of Galathealinum brachiosum</name>
    <dbReference type="NCBI Taxonomy" id="2200906"/>
    <lineage>
        <taxon>Bacteria</taxon>
        <taxon>Pseudomonadati</taxon>
        <taxon>Pseudomonadota</taxon>
        <taxon>Gammaproteobacteria</taxon>
        <taxon>sulfur-oxidizing symbionts</taxon>
    </lineage>
</organism>
<dbReference type="EMBL" id="QFXC01000007">
    <property type="protein sequence ID" value="RDH84625.1"/>
    <property type="molecule type" value="Genomic_DNA"/>
</dbReference>
<name>A0A370DI75_9GAMM</name>
<proteinExistence type="predicted"/>
<evidence type="ECO:0000313" key="2">
    <source>
        <dbReference type="Proteomes" id="UP000254266"/>
    </source>
</evidence>
<reference evidence="1 2" key="1">
    <citation type="journal article" date="2018" name="ISME J.">
        <title>Endosymbiont genomes yield clues of tubeworm success.</title>
        <authorList>
            <person name="Li Y."/>
            <person name="Liles M.R."/>
            <person name="Halanych K.M."/>
        </authorList>
    </citation>
    <scope>NUCLEOTIDE SEQUENCE [LARGE SCALE GENOMIC DNA]</scope>
    <source>
        <strain evidence="1">A1464</strain>
    </source>
</reference>